<keyword evidence="2" id="KW-1185">Reference proteome</keyword>
<dbReference type="PANTHER" id="PTHR30204:SF92">
    <property type="entry name" value="HTH-TYPE TRANSCRIPTIONAL REGULATOR ZNTR"/>
    <property type="match status" value="1"/>
</dbReference>
<dbReference type="InterPro" id="IPR047057">
    <property type="entry name" value="MerR_fam"/>
</dbReference>
<dbReference type="Proteomes" id="UP001548189">
    <property type="component" value="Unassembled WGS sequence"/>
</dbReference>
<dbReference type="InterPro" id="IPR009061">
    <property type="entry name" value="DNA-bd_dom_put_sf"/>
</dbReference>
<accession>A0ABV2BSK3</accession>
<dbReference type="NCBIfam" id="NF007069">
    <property type="entry name" value="PRK09514.1"/>
    <property type="match status" value="1"/>
</dbReference>
<dbReference type="Pfam" id="PF13411">
    <property type="entry name" value="MerR_1"/>
    <property type="match status" value="1"/>
</dbReference>
<evidence type="ECO:0000313" key="2">
    <source>
        <dbReference type="Proteomes" id="UP001548189"/>
    </source>
</evidence>
<comment type="caution">
    <text evidence="1">The sequence shown here is derived from an EMBL/GenBank/DDBJ whole genome shotgun (WGS) entry which is preliminary data.</text>
</comment>
<dbReference type="PANTHER" id="PTHR30204">
    <property type="entry name" value="REDOX-CYCLING DRUG-SENSING TRANSCRIPTIONAL ACTIVATOR SOXR"/>
    <property type="match status" value="1"/>
</dbReference>
<dbReference type="PRINTS" id="PR00040">
    <property type="entry name" value="HTHMERR"/>
</dbReference>
<dbReference type="SUPFAM" id="SSF46955">
    <property type="entry name" value="Putative DNA-binding domain"/>
    <property type="match status" value="1"/>
</dbReference>
<proteinExistence type="predicted"/>
<name>A0ABV2BSK3_9GAMM</name>
<dbReference type="SMART" id="SM00422">
    <property type="entry name" value="HTH_MERR"/>
    <property type="match status" value="1"/>
</dbReference>
<dbReference type="EMBL" id="JBEVCJ010000006">
    <property type="protein sequence ID" value="MET1254913.1"/>
    <property type="molecule type" value="Genomic_DNA"/>
</dbReference>
<evidence type="ECO:0000313" key="1">
    <source>
        <dbReference type="EMBL" id="MET1254913.1"/>
    </source>
</evidence>
<dbReference type="CDD" id="cd04770">
    <property type="entry name" value="HTH_HMRTR"/>
    <property type="match status" value="1"/>
</dbReference>
<gene>
    <name evidence="1" type="primary">zntR</name>
    <name evidence="1" type="ORF">ABVT43_07240</name>
</gene>
<sequence>MKKQLFRIGEIAKQTNTSVETLRYYESQGLLIASERTSAGYRLYSEQDLHRLNFVLQAKKVGFSLKEISHLLGLQLHKDEHTCEEVKTYTGHKISEIEAKIQDLEKIKQALQNIYSACCGGNESAVNCSILHFFEDPNNFKQH</sequence>
<dbReference type="PROSITE" id="PS50937">
    <property type="entry name" value="HTH_MERR_2"/>
    <property type="match status" value="1"/>
</dbReference>
<reference evidence="1 2" key="1">
    <citation type="submission" date="2024-06" db="EMBL/GenBank/DDBJ databases">
        <authorList>
            <person name="Li F."/>
        </authorList>
    </citation>
    <scope>NUCLEOTIDE SEQUENCE [LARGE SCALE GENOMIC DNA]</scope>
    <source>
        <strain evidence="1 2">GXAS 311</strain>
    </source>
</reference>
<protein>
    <submittedName>
        <fullName evidence="1">Zn(2+)-responsive transcriptional regulator</fullName>
    </submittedName>
</protein>
<organism evidence="1 2">
    <name type="scientific">Aliikangiella maris</name>
    <dbReference type="NCBI Taxonomy" id="3162458"/>
    <lineage>
        <taxon>Bacteria</taxon>
        <taxon>Pseudomonadati</taxon>
        <taxon>Pseudomonadota</taxon>
        <taxon>Gammaproteobacteria</taxon>
        <taxon>Oceanospirillales</taxon>
        <taxon>Pleioneaceae</taxon>
        <taxon>Aliikangiella</taxon>
    </lineage>
</organism>
<dbReference type="InterPro" id="IPR000551">
    <property type="entry name" value="MerR-type_HTH_dom"/>
</dbReference>
<dbReference type="Gene3D" id="1.10.1660.10">
    <property type="match status" value="1"/>
</dbReference>